<dbReference type="PANTHER" id="PTHR34825:SF1">
    <property type="entry name" value="AAA-ATPASE-LIKE DOMAIN-CONTAINING PROTEIN"/>
    <property type="match status" value="1"/>
</dbReference>
<feature type="domain" description="AAA-ATPase-like" evidence="1">
    <location>
        <begin position="7"/>
        <end position="204"/>
    </location>
</feature>
<dbReference type="Gene3D" id="3.40.50.300">
    <property type="entry name" value="P-loop containing nucleotide triphosphate hydrolases"/>
    <property type="match status" value="1"/>
</dbReference>
<dbReference type="EMBL" id="NMPZ01000017">
    <property type="protein sequence ID" value="OXL43461.1"/>
    <property type="molecule type" value="Genomic_DNA"/>
</dbReference>
<evidence type="ECO:0000313" key="3">
    <source>
        <dbReference type="Proteomes" id="UP000215155"/>
    </source>
</evidence>
<protein>
    <submittedName>
        <fullName evidence="2">AAA family ATPase</fullName>
    </submittedName>
</protein>
<name>A0AA91TIT6_9BACT</name>
<dbReference type="RefSeq" id="WP_089544446.1">
    <property type="nucleotide sequence ID" value="NZ_NMPZ01000017.1"/>
</dbReference>
<reference evidence="2 3" key="1">
    <citation type="submission" date="2017-07" db="EMBL/GenBank/DDBJ databases">
        <title>Draft genome sequence of Prevotella copri isolated from the gut of healthy adult Indian.</title>
        <authorList>
            <person name="Das B."/>
            <person name="Bag S."/>
            <person name="Ghosh T.S."/>
        </authorList>
    </citation>
    <scope>NUCLEOTIDE SEQUENCE [LARGE SCALE GENOMIC DNA]</scope>
    <source>
        <strain evidence="2 3">Indica</strain>
    </source>
</reference>
<accession>A0AA91TIT6</accession>
<gene>
    <name evidence="2" type="ORF">CFT61_10870</name>
</gene>
<dbReference type="Pfam" id="PF08011">
    <property type="entry name" value="PDDEXK_9"/>
    <property type="match status" value="1"/>
</dbReference>
<comment type="caution">
    <text evidence="2">The sequence shown here is derived from an EMBL/GenBank/DDBJ whole genome shotgun (WGS) entry which is preliminary data.</text>
</comment>
<dbReference type="AlphaFoldDB" id="A0AA91TIT6"/>
<dbReference type="InterPro" id="IPR018631">
    <property type="entry name" value="AAA-ATPase-like_dom"/>
</dbReference>
<dbReference type="Proteomes" id="UP000215155">
    <property type="component" value="Unassembled WGS sequence"/>
</dbReference>
<dbReference type="SUPFAM" id="SSF52540">
    <property type="entry name" value="P-loop containing nucleoside triphosphate hydrolases"/>
    <property type="match status" value="1"/>
</dbReference>
<dbReference type="InterPro" id="IPR012547">
    <property type="entry name" value="PDDEXK_9"/>
</dbReference>
<evidence type="ECO:0000313" key="2">
    <source>
        <dbReference type="EMBL" id="OXL43461.1"/>
    </source>
</evidence>
<evidence type="ECO:0000259" key="1">
    <source>
        <dbReference type="Pfam" id="PF09820"/>
    </source>
</evidence>
<organism evidence="2 3">
    <name type="scientific">Segatella copri</name>
    <dbReference type="NCBI Taxonomy" id="165179"/>
    <lineage>
        <taxon>Bacteria</taxon>
        <taxon>Pseudomonadati</taxon>
        <taxon>Bacteroidota</taxon>
        <taxon>Bacteroidia</taxon>
        <taxon>Bacteroidales</taxon>
        <taxon>Prevotellaceae</taxon>
        <taxon>Segatella</taxon>
    </lineage>
</organism>
<sequence>MKGRRYPLGIQTFKNIIEGNYVYVDKTDLIYELVHEKKYCFLSRPRRFGKSLLVTTLQAYFEGKKELFKGLKLEALEKDWEKHPVIHLDLSKGKYYNMESLIETLDKILETYEDLYQITSVSTEAFNVRLIRIINAAKQKTDRNVVVLIDEYDAPMHDSMKDKDLQDKIRDIMRNFFSPLKSEEDNLHFVFLTGISKFSQLSIFSELNNITNISMWDKYSSICGISKEELLKNFHDDIEELAQANDMNYEEALAELRYNYDGYHFSGKGADMYNPYSMFNCLETHEFDSYWFSTGTPTFLIELLQEKNVDMLQLDDIWTTSDRFDTPTEKIVDPVPVLYQSGYLTIKSYNRLAKLYKLAFPNEEVRKGFSNSLFRYYAPDGMGDRDAIYMAWAKNFILSAEDNMEAFLPHLQTFYKKFPYTLVNNNERHYQAVLYTILLILGCDVTPEVPTSDGRIDMVLKTKRSIYVLELKYKKDAEAAMEQIDSKDYLAAFADDSRKKYKVGINFSEDRRSIDDWKVEALA</sequence>
<dbReference type="PANTHER" id="PTHR34825">
    <property type="entry name" value="CONSERVED PROTEIN, WITH A WEAK D-GALACTARATE DEHYDRATASE/ALTRONATE HYDROLASE DOMAIN"/>
    <property type="match status" value="1"/>
</dbReference>
<proteinExistence type="predicted"/>
<dbReference type="Pfam" id="PF09820">
    <property type="entry name" value="AAA-ATPase_like"/>
    <property type="match status" value="1"/>
</dbReference>
<dbReference type="InterPro" id="IPR027417">
    <property type="entry name" value="P-loop_NTPase"/>
</dbReference>